<gene>
    <name evidence="2" type="ORF">E2562_008884</name>
</gene>
<feature type="region of interest" description="Disordered" evidence="1">
    <location>
        <begin position="1"/>
        <end position="21"/>
    </location>
</feature>
<organism evidence="2 3">
    <name type="scientific">Oryza meyeriana var. granulata</name>
    <dbReference type="NCBI Taxonomy" id="110450"/>
    <lineage>
        <taxon>Eukaryota</taxon>
        <taxon>Viridiplantae</taxon>
        <taxon>Streptophyta</taxon>
        <taxon>Embryophyta</taxon>
        <taxon>Tracheophyta</taxon>
        <taxon>Spermatophyta</taxon>
        <taxon>Magnoliopsida</taxon>
        <taxon>Liliopsida</taxon>
        <taxon>Poales</taxon>
        <taxon>Poaceae</taxon>
        <taxon>BOP clade</taxon>
        <taxon>Oryzoideae</taxon>
        <taxon>Oryzeae</taxon>
        <taxon>Oryzinae</taxon>
        <taxon>Oryza</taxon>
        <taxon>Oryza meyeriana</taxon>
    </lineage>
</organism>
<keyword evidence="3" id="KW-1185">Reference proteome</keyword>
<name>A0A6G1D0D2_9ORYZ</name>
<protein>
    <submittedName>
        <fullName evidence="2">Uncharacterized protein</fullName>
    </submittedName>
</protein>
<evidence type="ECO:0000313" key="3">
    <source>
        <dbReference type="Proteomes" id="UP000479710"/>
    </source>
</evidence>
<dbReference type="Proteomes" id="UP000479710">
    <property type="component" value="Unassembled WGS sequence"/>
</dbReference>
<evidence type="ECO:0000256" key="1">
    <source>
        <dbReference type="SAM" id="MobiDB-lite"/>
    </source>
</evidence>
<evidence type="ECO:0000313" key="2">
    <source>
        <dbReference type="EMBL" id="KAF0905849.1"/>
    </source>
</evidence>
<dbReference type="AlphaFoldDB" id="A0A6G1D0D2"/>
<reference evidence="2 3" key="1">
    <citation type="submission" date="2019-11" db="EMBL/GenBank/DDBJ databases">
        <title>Whole genome sequence of Oryza granulata.</title>
        <authorList>
            <person name="Li W."/>
        </authorList>
    </citation>
    <scope>NUCLEOTIDE SEQUENCE [LARGE SCALE GENOMIC DNA]</scope>
    <source>
        <strain evidence="3">cv. Menghai</strain>
        <tissue evidence="2">Leaf</tissue>
    </source>
</reference>
<sequence length="195" mass="21963">MAKDSPVLDRSTSPGHKLSSKKIIGGWSLHQQDYQLAASFMRKEEASSSSKQPDDGRLIDCSEPFMRKKAEERQIVETYPQDVSAEKLIPSGDRLLRSSRQNARPRCLFSRPFLHSRAVFLPALALQMGRTEQLTAWASRFWAKRAMERLPSDAEGTAAPRRARPSDVEEITLEDLLPDLTRFGIGTTAHRISIN</sequence>
<dbReference type="EMBL" id="SPHZ02000007">
    <property type="protein sequence ID" value="KAF0905849.1"/>
    <property type="molecule type" value="Genomic_DNA"/>
</dbReference>
<accession>A0A6G1D0D2</accession>
<comment type="caution">
    <text evidence="2">The sequence shown here is derived from an EMBL/GenBank/DDBJ whole genome shotgun (WGS) entry which is preliminary data.</text>
</comment>
<proteinExistence type="predicted"/>